<evidence type="ECO:0000256" key="7">
    <source>
        <dbReference type="RuleBase" id="RU363032"/>
    </source>
</evidence>
<evidence type="ECO:0000313" key="9">
    <source>
        <dbReference type="EMBL" id="CUH42736.1"/>
    </source>
</evidence>
<feature type="transmembrane region" description="Helical" evidence="7">
    <location>
        <begin position="119"/>
        <end position="141"/>
    </location>
</feature>
<keyword evidence="4 7" id="KW-0812">Transmembrane</keyword>
<dbReference type="AlphaFoldDB" id="A0A0P1EJT4"/>
<dbReference type="GO" id="GO:0055085">
    <property type="term" value="P:transmembrane transport"/>
    <property type="evidence" value="ECO:0007669"/>
    <property type="project" value="InterPro"/>
</dbReference>
<feature type="transmembrane region" description="Helical" evidence="7">
    <location>
        <begin position="205"/>
        <end position="228"/>
    </location>
</feature>
<dbReference type="Gene3D" id="1.10.3720.10">
    <property type="entry name" value="MetI-like"/>
    <property type="match status" value="1"/>
</dbReference>
<reference evidence="10" key="1">
    <citation type="submission" date="2015-09" db="EMBL/GenBank/DDBJ databases">
        <authorList>
            <person name="Rodrigo-Torres L."/>
            <person name="Arahal D.R."/>
        </authorList>
    </citation>
    <scope>NUCLEOTIDE SEQUENCE [LARGE SCALE GENOMIC DNA]</scope>
    <source>
        <strain evidence="10">CECT 4293</strain>
    </source>
</reference>
<feature type="transmembrane region" description="Helical" evidence="7">
    <location>
        <begin position="88"/>
        <end position="107"/>
    </location>
</feature>
<feature type="transmembrane region" description="Helical" evidence="7">
    <location>
        <begin position="255"/>
        <end position="273"/>
    </location>
</feature>
<dbReference type="CDD" id="cd06261">
    <property type="entry name" value="TM_PBP2"/>
    <property type="match status" value="1"/>
</dbReference>
<dbReference type="InterPro" id="IPR050901">
    <property type="entry name" value="BP-dep_ABC_trans_perm"/>
</dbReference>
<dbReference type="InterPro" id="IPR035906">
    <property type="entry name" value="MetI-like_sf"/>
</dbReference>
<protein>
    <submittedName>
        <fullName evidence="9">Trehalose transport system permease protein SugB</fullName>
    </submittedName>
</protein>
<evidence type="ECO:0000256" key="4">
    <source>
        <dbReference type="ARBA" id="ARBA00022692"/>
    </source>
</evidence>
<dbReference type="PANTHER" id="PTHR32243:SF52">
    <property type="entry name" value="ABC TRANSPORTER PERMEASE PROTEIN"/>
    <property type="match status" value="1"/>
</dbReference>
<dbReference type="InterPro" id="IPR000515">
    <property type="entry name" value="MetI-like"/>
</dbReference>
<keyword evidence="5 7" id="KW-1133">Transmembrane helix</keyword>
<evidence type="ECO:0000256" key="3">
    <source>
        <dbReference type="ARBA" id="ARBA00022475"/>
    </source>
</evidence>
<dbReference type="PROSITE" id="PS50928">
    <property type="entry name" value="ABC_TM1"/>
    <property type="match status" value="1"/>
</dbReference>
<feature type="domain" description="ABC transmembrane type-1" evidence="8">
    <location>
        <begin position="82"/>
        <end position="273"/>
    </location>
</feature>
<feature type="transmembrane region" description="Helical" evidence="7">
    <location>
        <begin position="17"/>
        <end position="38"/>
    </location>
</feature>
<gene>
    <name evidence="9" type="primary">sugB_2</name>
    <name evidence="9" type="ORF">RUM4293_01625</name>
</gene>
<dbReference type="Proteomes" id="UP000050786">
    <property type="component" value="Unassembled WGS sequence"/>
</dbReference>
<sequence>MAASFRKHDEASTLQTVLAWVVGLIYFAPVAWILLTAFKTRADALAIPPKLIFKPTLENFRAVFVSSSASGEITGTGVWVYFGNSAFIAGSAVLLALIIGTLAAYAFSRYPLRGNDTYLFVILSTRMLPPIVVIIPIFLVFRLTGMSGTYLGIILLYTGFNLPFSIWMMKSFFDDLNREVEDSSRMDGSHDWSVFWHVVLPQVKAGLAATAVFALILTWNEFIFALLLTGTETRTVPVAIASNIGGEIGVDWGRLSAMVSLFLIPVFIVTFALQNQLLRGVTFGTVRK</sequence>
<keyword evidence="3" id="KW-1003">Cell membrane</keyword>
<proteinExistence type="inferred from homology"/>
<comment type="similarity">
    <text evidence="7">Belongs to the binding-protein-dependent transport system permease family.</text>
</comment>
<keyword evidence="2 7" id="KW-0813">Transport</keyword>
<feature type="transmembrane region" description="Helical" evidence="7">
    <location>
        <begin position="147"/>
        <end position="168"/>
    </location>
</feature>
<accession>A0A0P1EJT4</accession>
<dbReference type="GO" id="GO:0005886">
    <property type="term" value="C:plasma membrane"/>
    <property type="evidence" value="ECO:0007669"/>
    <property type="project" value="UniProtKB-SubCell"/>
</dbReference>
<dbReference type="SUPFAM" id="SSF161098">
    <property type="entry name" value="MetI-like"/>
    <property type="match status" value="1"/>
</dbReference>
<evidence type="ECO:0000259" key="8">
    <source>
        <dbReference type="PROSITE" id="PS50928"/>
    </source>
</evidence>
<comment type="subcellular location">
    <subcellularLocation>
        <location evidence="1 7">Cell membrane</location>
        <topology evidence="1 7">Multi-pass membrane protein</topology>
    </subcellularLocation>
</comment>
<dbReference type="RefSeq" id="WP_058272808.1">
    <property type="nucleotide sequence ID" value="NZ_CYPS01000026.1"/>
</dbReference>
<name>A0A0P1EJT4_9RHOB</name>
<evidence type="ECO:0000256" key="5">
    <source>
        <dbReference type="ARBA" id="ARBA00022989"/>
    </source>
</evidence>
<evidence type="ECO:0000256" key="2">
    <source>
        <dbReference type="ARBA" id="ARBA00022448"/>
    </source>
</evidence>
<evidence type="ECO:0000256" key="1">
    <source>
        <dbReference type="ARBA" id="ARBA00004651"/>
    </source>
</evidence>
<keyword evidence="6 7" id="KW-0472">Membrane</keyword>
<evidence type="ECO:0000256" key="6">
    <source>
        <dbReference type="ARBA" id="ARBA00023136"/>
    </source>
</evidence>
<evidence type="ECO:0000313" key="10">
    <source>
        <dbReference type="Proteomes" id="UP000050786"/>
    </source>
</evidence>
<dbReference type="Pfam" id="PF00528">
    <property type="entry name" value="BPD_transp_1"/>
    <property type="match status" value="1"/>
</dbReference>
<dbReference type="EMBL" id="CYPS01000026">
    <property type="protein sequence ID" value="CUH42736.1"/>
    <property type="molecule type" value="Genomic_DNA"/>
</dbReference>
<dbReference type="PANTHER" id="PTHR32243">
    <property type="entry name" value="MALTOSE TRANSPORT SYSTEM PERMEASE-RELATED"/>
    <property type="match status" value="1"/>
</dbReference>
<organism evidence="9 10">
    <name type="scientific">Ruegeria atlantica</name>
    <dbReference type="NCBI Taxonomy" id="81569"/>
    <lineage>
        <taxon>Bacteria</taxon>
        <taxon>Pseudomonadati</taxon>
        <taxon>Pseudomonadota</taxon>
        <taxon>Alphaproteobacteria</taxon>
        <taxon>Rhodobacterales</taxon>
        <taxon>Roseobacteraceae</taxon>
        <taxon>Ruegeria</taxon>
    </lineage>
</organism>
<keyword evidence="10" id="KW-1185">Reference proteome</keyword>